<proteinExistence type="predicted"/>
<name>A0ABT5PYY2_9PSED</name>
<evidence type="ECO:0008006" key="3">
    <source>
        <dbReference type="Google" id="ProtNLM"/>
    </source>
</evidence>
<dbReference type="RefSeq" id="WP_273922287.1">
    <property type="nucleotide sequence ID" value="NZ_JAMDGR010000001.1"/>
</dbReference>
<keyword evidence="2" id="KW-1185">Reference proteome</keyword>
<dbReference type="EMBL" id="JAMDGR010000001">
    <property type="protein sequence ID" value="MDD1147134.1"/>
    <property type="molecule type" value="Genomic_DNA"/>
</dbReference>
<protein>
    <recommendedName>
        <fullName evidence="3">Phage tail protein</fullName>
    </recommendedName>
</protein>
<sequence length="239" mass="25359">MSFGIVVRNPGGDTLIDSKFLNYSLAASGTATCKVGVTNIPLPFVVSSTSPPIICAAQWAGSGKIYGVTASGVPGAWSYFSVRVRDAPIALQWQVYATDLPIAEQWAFLVNNSNGGKVFDSSRRMLTFSGEVSGVVSRWTRIGGSPYVNGRDDLYHYSSSPVASGQYIAIGVLPFAFFGVTNSSLGQISVVTEVGFGWASQGTPLLYLESFMDAPSGTFPRGIPGAVFYDLPSMPILNI</sequence>
<gene>
    <name evidence="1" type="ORF">M5G25_02485</name>
</gene>
<dbReference type="Proteomes" id="UP001217610">
    <property type="component" value="Unassembled WGS sequence"/>
</dbReference>
<evidence type="ECO:0000313" key="2">
    <source>
        <dbReference type="Proteomes" id="UP001217610"/>
    </source>
</evidence>
<reference evidence="1 2" key="1">
    <citation type="submission" date="2022-05" db="EMBL/GenBank/DDBJ databases">
        <title>Novel Pseudomonas spp. Isolated from a Rainbow Trout Aquaculture Facility.</title>
        <authorList>
            <person name="Testerman T."/>
            <person name="Graf J."/>
        </authorList>
    </citation>
    <scope>NUCLEOTIDE SEQUENCE [LARGE SCALE GENOMIC DNA]</scope>
    <source>
        <strain evidence="1 2">ID357</strain>
    </source>
</reference>
<comment type="caution">
    <text evidence="1">The sequence shown here is derived from an EMBL/GenBank/DDBJ whole genome shotgun (WGS) entry which is preliminary data.</text>
</comment>
<organism evidence="1 2">
    <name type="scientific">Pseudomonas idahonensis</name>
    <dbReference type="NCBI Taxonomy" id="2942628"/>
    <lineage>
        <taxon>Bacteria</taxon>
        <taxon>Pseudomonadati</taxon>
        <taxon>Pseudomonadota</taxon>
        <taxon>Gammaproteobacteria</taxon>
        <taxon>Pseudomonadales</taxon>
        <taxon>Pseudomonadaceae</taxon>
        <taxon>Pseudomonas</taxon>
    </lineage>
</organism>
<accession>A0ABT5PYY2</accession>
<evidence type="ECO:0000313" key="1">
    <source>
        <dbReference type="EMBL" id="MDD1147134.1"/>
    </source>
</evidence>